<dbReference type="Pfam" id="PF07969">
    <property type="entry name" value="Amidohydro_3"/>
    <property type="match status" value="1"/>
</dbReference>
<reference evidence="3" key="1">
    <citation type="submission" date="2018-09" db="EMBL/GenBank/DDBJ databases">
        <authorList>
            <person name="Zhu H."/>
        </authorList>
    </citation>
    <scope>NUCLEOTIDE SEQUENCE [LARGE SCALE GENOMIC DNA]</scope>
    <source>
        <strain evidence="3">K1W22B-1</strain>
    </source>
</reference>
<dbReference type="Proteomes" id="UP000276542">
    <property type="component" value="Unassembled WGS sequence"/>
</dbReference>
<dbReference type="SUPFAM" id="SSF51338">
    <property type="entry name" value="Composite domain of metallo-dependent hydrolases"/>
    <property type="match status" value="1"/>
</dbReference>
<evidence type="ECO:0000313" key="3">
    <source>
        <dbReference type="Proteomes" id="UP000276542"/>
    </source>
</evidence>
<keyword evidence="3" id="KW-1185">Reference proteome</keyword>
<dbReference type="PANTHER" id="PTHR22642">
    <property type="entry name" value="IMIDAZOLONEPROPIONASE"/>
    <property type="match status" value="1"/>
</dbReference>
<dbReference type="GO" id="GO:0016810">
    <property type="term" value="F:hydrolase activity, acting on carbon-nitrogen (but not peptide) bonds"/>
    <property type="evidence" value="ECO:0007669"/>
    <property type="project" value="InterPro"/>
</dbReference>
<evidence type="ECO:0000313" key="2">
    <source>
        <dbReference type="EMBL" id="RJS47545.1"/>
    </source>
</evidence>
<dbReference type="InterPro" id="IPR032466">
    <property type="entry name" value="Metal_Hydrolase"/>
</dbReference>
<name>A0A3A5HDG2_9ACTN</name>
<organism evidence="2 3">
    <name type="scientific">Nocardioides cavernaquae</name>
    <dbReference type="NCBI Taxonomy" id="2321396"/>
    <lineage>
        <taxon>Bacteria</taxon>
        <taxon>Bacillati</taxon>
        <taxon>Actinomycetota</taxon>
        <taxon>Actinomycetes</taxon>
        <taxon>Propionibacteriales</taxon>
        <taxon>Nocardioidaceae</taxon>
        <taxon>Nocardioides</taxon>
    </lineage>
</organism>
<accession>A0A3A5HDG2</accession>
<dbReference type="OrthoDB" id="3238066at2"/>
<comment type="caution">
    <text evidence="2">The sequence shown here is derived from an EMBL/GenBank/DDBJ whole genome shotgun (WGS) entry which is preliminary data.</text>
</comment>
<dbReference type="SUPFAM" id="SSF51556">
    <property type="entry name" value="Metallo-dependent hydrolases"/>
    <property type="match status" value="1"/>
</dbReference>
<keyword evidence="2" id="KW-0378">Hydrolase</keyword>
<feature type="domain" description="Amidohydrolase 3" evidence="1">
    <location>
        <begin position="48"/>
        <end position="497"/>
    </location>
</feature>
<dbReference type="AlphaFoldDB" id="A0A3A5HDG2"/>
<evidence type="ECO:0000259" key="1">
    <source>
        <dbReference type="Pfam" id="PF07969"/>
    </source>
</evidence>
<dbReference type="InterPro" id="IPR013108">
    <property type="entry name" value="Amidohydro_3"/>
</dbReference>
<gene>
    <name evidence="2" type="ORF">D4739_15890</name>
</gene>
<proteinExistence type="predicted"/>
<dbReference type="Gene3D" id="3.20.20.140">
    <property type="entry name" value="Metal-dependent hydrolases"/>
    <property type="match status" value="1"/>
</dbReference>
<protein>
    <submittedName>
        <fullName evidence="2">Amidohydrolase</fullName>
    </submittedName>
</protein>
<sequence>MTSFLLRGARLVDVDGTRRSAEPVDVRVADGMVAAVGAHLPATGVPEVAADGRWLSPGLWDQHVHLGQWSLTSARLDLAPVRSAEQAVALVQERLAEWPDLPVIGWGHRPSGWPQQPVVSMLDALDTDQPVILIAGDGHHAWLNSRALMALHLPSREGVVAEAEWFSAYGRLSSVLGDDGTGPDAYRRAMEQAAQLGVVGLTDFEFSGGHTEWAERWAAGADLLRIRMATYADGLDAVIAAGLRTSDRLPGCDDRARMGPLKIISDGSLNTATAWCCEPYAGPSPYGFPHGQPNQSPEELRDLLRRGTAHGLQVAVHAIGDRAVGEALDAFAETGARGSIEHAQLVRRDDVRRMAELGVTASVQPAHLLDDRDVTERLWPGQAGRSFALRWMLDDGVHLAMGSDAPVSPLDPWLAMAAAVHRSADDREAWHPEQAITPREALAASTDGWGTVAVGHPADLILLDADPLASEEEPATAASRRRGVNVAVTWVAGNAVHDSSGCASL</sequence>
<dbReference type="InterPro" id="IPR011059">
    <property type="entry name" value="Metal-dep_hydrolase_composite"/>
</dbReference>
<dbReference type="Gene3D" id="3.10.310.70">
    <property type="match status" value="1"/>
</dbReference>
<dbReference type="PANTHER" id="PTHR22642:SF2">
    <property type="entry name" value="PROTEIN LONG AFTER FAR-RED 3"/>
    <property type="match status" value="1"/>
</dbReference>
<dbReference type="EMBL" id="QYRP01000002">
    <property type="protein sequence ID" value="RJS47545.1"/>
    <property type="molecule type" value="Genomic_DNA"/>
</dbReference>
<dbReference type="RefSeq" id="WP_120061508.1">
    <property type="nucleotide sequence ID" value="NZ_QYRP01000002.1"/>
</dbReference>
<dbReference type="Gene3D" id="2.30.40.10">
    <property type="entry name" value="Urease, subunit C, domain 1"/>
    <property type="match status" value="1"/>
</dbReference>